<dbReference type="InterPro" id="IPR051450">
    <property type="entry name" value="Gfo/Idh/MocA_Oxidoreductases"/>
</dbReference>
<dbReference type="Pfam" id="PF01408">
    <property type="entry name" value="GFO_IDH_MocA"/>
    <property type="match status" value="1"/>
</dbReference>
<evidence type="ECO:0000313" key="2">
    <source>
        <dbReference type="EMBL" id="MBR8537384.1"/>
    </source>
</evidence>
<gene>
    <name evidence="2" type="ORF">KDU71_17585</name>
</gene>
<organism evidence="2 3">
    <name type="scientific">Carboxylicivirga sediminis</name>
    <dbReference type="NCBI Taxonomy" id="2006564"/>
    <lineage>
        <taxon>Bacteria</taxon>
        <taxon>Pseudomonadati</taxon>
        <taxon>Bacteroidota</taxon>
        <taxon>Bacteroidia</taxon>
        <taxon>Marinilabiliales</taxon>
        <taxon>Marinilabiliaceae</taxon>
        <taxon>Carboxylicivirga</taxon>
    </lineage>
</organism>
<dbReference type="Proteomes" id="UP000679220">
    <property type="component" value="Unassembled WGS sequence"/>
</dbReference>
<dbReference type="GO" id="GO:0000166">
    <property type="term" value="F:nucleotide binding"/>
    <property type="evidence" value="ECO:0007669"/>
    <property type="project" value="InterPro"/>
</dbReference>
<dbReference type="SUPFAM" id="SSF55347">
    <property type="entry name" value="Glyceraldehyde-3-phosphate dehydrogenase-like, C-terminal domain"/>
    <property type="match status" value="1"/>
</dbReference>
<reference evidence="2" key="2">
    <citation type="submission" date="2021-04" db="EMBL/GenBank/DDBJ databases">
        <authorList>
            <person name="Zhang T."/>
            <person name="Zhang Y."/>
            <person name="Lu D."/>
            <person name="Zuo D."/>
            <person name="Du Z."/>
        </authorList>
    </citation>
    <scope>NUCLEOTIDE SEQUENCE</scope>
    <source>
        <strain evidence="2">JR1</strain>
    </source>
</reference>
<dbReference type="SUPFAM" id="SSF51735">
    <property type="entry name" value="NAD(P)-binding Rossmann-fold domains"/>
    <property type="match status" value="1"/>
</dbReference>
<protein>
    <submittedName>
        <fullName evidence="2">Gfo/Idh/MocA family oxidoreductase</fullName>
    </submittedName>
</protein>
<dbReference type="AlphaFoldDB" id="A0A941F6J4"/>
<dbReference type="Gene3D" id="3.30.360.10">
    <property type="entry name" value="Dihydrodipicolinate Reductase, domain 2"/>
    <property type="match status" value="1"/>
</dbReference>
<keyword evidence="3" id="KW-1185">Reference proteome</keyword>
<comment type="caution">
    <text evidence="2">The sequence shown here is derived from an EMBL/GenBank/DDBJ whole genome shotgun (WGS) entry which is preliminary data.</text>
</comment>
<dbReference type="EMBL" id="JAGTAR010000031">
    <property type="protein sequence ID" value="MBR8537384.1"/>
    <property type="molecule type" value="Genomic_DNA"/>
</dbReference>
<reference evidence="2" key="1">
    <citation type="journal article" date="2018" name="Int. J. Syst. Evol. Microbiol.">
        <title>Carboxylicivirga sediminis sp. nov., isolated from coastal sediment.</title>
        <authorList>
            <person name="Wang F.Q."/>
            <person name="Ren L.H."/>
            <person name="Zou R.J."/>
            <person name="Sun Y.Z."/>
            <person name="Liu X.J."/>
            <person name="Jiang F."/>
            <person name="Liu L.J."/>
        </authorList>
    </citation>
    <scope>NUCLEOTIDE SEQUENCE</scope>
    <source>
        <strain evidence="2">JR1</strain>
    </source>
</reference>
<feature type="domain" description="Gfo/Idh/MocA-like oxidoreductase N-terminal" evidence="1">
    <location>
        <begin position="1"/>
        <end position="111"/>
    </location>
</feature>
<accession>A0A941F6J4</accession>
<evidence type="ECO:0000313" key="3">
    <source>
        <dbReference type="Proteomes" id="UP000679220"/>
    </source>
</evidence>
<dbReference type="PANTHER" id="PTHR43377:SF1">
    <property type="entry name" value="BILIVERDIN REDUCTASE A"/>
    <property type="match status" value="1"/>
</dbReference>
<sequence>MKVLIIGLGSIAKKHIVALRKLVSPLELYALRSIKPSNEMEGVHNLYSLSDAPANIDFIMICNPTVNHYETIKECIPFKCPLFIEKPVLKSLEGSNVLLASLEKNNIKSYVAFSLRFHPVIKFLKIAIKGKTPIEASVYCGSYLPDWRPNTDYTKSYSASESRGGGVHLDVIHELDYVYWLFGKPDNVNSVKLKISDLQITSKDYANYTFIYERFVANISLNYFRKKPKRIIEIVFKDEIWTANLLKCEVTNEQGEVLFSNPDYNVLDTYENQLQYFINHIESKNDYENNVAESLNVLTYCLK</sequence>
<dbReference type="PANTHER" id="PTHR43377">
    <property type="entry name" value="BILIVERDIN REDUCTASE A"/>
    <property type="match status" value="1"/>
</dbReference>
<evidence type="ECO:0000259" key="1">
    <source>
        <dbReference type="Pfam" id="PF01408"/>
    </source>
</evidence>
<dbReference type="InterPro" id="IPR000683">
    <property type="entry name" value="Gfo/Idh/MocA-like_OxRdtase_N"/>
</dbReference>
<dbReference type="RefSeq" id="WP_212192408.1">
    <property type="nucleotide sequence ID" value="NZ_JAGTAR010000031.1"/>
</dbReference>
<dbReference type="Gene3D" id="3.40.50.720">
    <property type="entry name" value="NAD(P)-binding Rossmann-like Domain"/>
    <property type="match status" value="1"/>
</dbReference>
<name>A0A941F6J4_9BACT</name>
<proteinExistence type="predicted"/>
<dbReference type="InterPro" id="IPR036291">
    <property type="entry name" value="NAD(P)-bd_dom_sf"/>
</dbReference>